<dbReference type="PANTHER" id="PTHR45784">
    <property type="entry name" value="C-TYPE LECTIN DOMAIN FAMILY 20 MEMBER A-RELATED"/>
    <property type="match status" value="1"/>
</dbReference>
<dbReference type="InterPro" id="IPR018378">
    <property type="entry name" value="C-type_lectin_CS"/>
</dbReference>
<accession>A0A3Q1IFE9</accession>
<keyword evidence="4" id="KW-1185">Reference proteome</keyword>
<name>A0A3Q1IFE9_ANATE</name>
<dbReference type="Ensembl" id="ENSATET00000016511.3">
    <property type="protein sequence ID" value="ENSATEP00000016253.2"/>
    <property type="gene ID" value="ENSATEG00000011521.3"/>
</dbReference>
<dbReference type="GeneTree" id="ENSGT01100000263473"/>
<dbReference type="SUPFAM" id="SSF56436">
    <property type="entry name" value="C-type lectin-like"/>
    <property type="match status" value="2"/>
</dbReference>
<dbReference type="InterPro" id="IPR001304">
    <property type="entry name" value="C-type_lectin-like"/>
</dbReference>
<reference evidence="3" key="3">
    <citation type="submission" date="2025-09" db="UniProtKB">
        <authorList>
            <consortium name="Ensembl"/>
        </authorList>
    </citation>
    <scope>IDENTIFICATION</scope>
</reference>
<dbReference type="Pfam" id="PF00059">
    <property type="entry name" value="Lectin_C"/>
    <property type="match status" value="2"/>
</dbReference>
<dbReference type="SMART" id="SM00034">
    <property type="entry name" value="CLECT"/>
    <property type="match status" value="2"/>
</dbReference>
<keyword evidence="1" id="KW-1015">Disulfide bond</keyword>
<feature type="domain" description="C-type lectin" evidence="2">
    <location>
        <begin position="24"/>
        <end position="136"/>
    </location>
</feature>
<dbReference type="AlphaFoldDB" id="A0A3Q1IFE9"/>
<dbReference type="PANTHER" id="PTHR45784:SF3">
    <property type="entry name" value="C-TYPE LECTIN DOMAIN FAMILY 4 MEMBER K-LIKE-RELATED"/>
    <property type="match status" value="1"/>
</dbReference>
<dbReference type="InterPro" id="IPR016187">
    <property type="entry name" value="CTDL_fold"/>
</dbReference>
<evidence type="ECO:0000313" key="4">
    <source>
        <dbReference type="Proteomes" id="UP000265040"/>
    </source>
</evidence>
<dbReference type="Proteomes" id="UP000265040">
    <property type="component" value="Chromosome 18"/>
</dbReference>
<evidence type="ECO:0000313" key="3">
    <source>
        <dbReference type="Ensembl" id="ENSATEP00000016253.2"/>
    </source>
</evidence>
<dbReference type="Gene3D" id="3.10.100.10">
    <property type="entry name" value="Mannose-Binding Protein A, subunit A"/>
    <property type="match status" value="2"/>
</dbReference>
<organism evidence="3 4">
    <name type="scientific">Anabas testudineus</name>
    <name type="common">Climbing perch</name>
    <name type="synonym">Anthias testudineus</name>
    <dbReference type="NCBI Taxonomy" id="64144"/>
    <lineage>
        <taxon>Eukaryota</taxon>
        <taxon>Metazoa</taxon>
        <taxon>Chordata</taxon>
        <taxon>Craniata</taxon>
        <taxon>Vertebrata</taxon>
        <taxon>Euteleostomi</taxon>
        <taxon>Actinopterygii</taxon>
        <taxon>Neopterygii</taxon>
        <taxon>Teleostei</taxon>
        <taxon>Neoteleostei</taxon>
        <taxon>Acanthomorphata</taxon>
        <taxon>Anabantaria</taxon>
        <taxon>Anabantiformes</taxon>
        <taxon>Anabantoidei</taxon>
        <taxon>Anabantidae</taxon>
        <taxon>Anabas</taxon>
    </lineage>
</organism>
<dbReference type="PROSITE" id="PS50041">
    <property type="entry name" value="C_TYPE_LECTIN_2"/>
    <property type="match status" value="2"/>
</dbReference>
<evidence type="ECO:0000256" key="1">
    <source>
        <dbReference type="ARBA" id="ARBA00023157"/>
    </source>
</evidence>
<dbReference type="OMA" id="ICYNAST"/>
<evidence type="ECO:0000259" key="2">
    <source>
        <dbReference type="PROSITE" id="PS50041"/>
    </source>
</evidence>
<dbReference type="PROSITE" id="PS00615">
    <property type="entry name" value="C_TYPE_LECTIN_1"/>
    <property type="match status" value="1"/>
</dbReference>
<protein>
    <recommendedName>
        <fullName evidence="2">C-type lectin domain-containing protein</fullName>
    </recommendedName>
</protein>
<dbReference type="CDD" id="cd00037">
    <property type="entry name" value="CLECT"/>
    <property type="match status" value="1"/>
</dbReference>
<sequence>MVQLESGICSCSQSFFCTCHLYVYHFIGENKTWDEAQKYCREKYTDLATVSNMTDMERLRKSTETLTEAWIGLHSYPENNNRRWYWSLPGLEFKETQTRWDSGEPNDVGGKENCLVMNNQKWSDFPCNDKHQFICYNKLILINESKTWVEALNYCREKHYDLVSITNLHQQRWVQERIKEASTEFVWLGLRYTCTLDFWFWVSDEVVSYTNWASGVQCDDCDMSAVMEREGRNQWFKKPDNETFNFICSEI</sequence>
<dbReference type="InterPro" id="IPR016186">
    <property type="entry name" value="C-type_lectin-like/link_sf"/>
</dbReference>
<reference evidence="3" key="2">
    <citation type="submission" date="2025-08" db="UniProtKB">
        <authorList>
            <consortium name="Ensembl"/>
        </authorList>
    </citation>
    <scope>IDENTIFICATION</scope>
</reference>
<feature type="domain" description="C-type lectin" evidence="2">
    <location>
        <begin position="131"/>
        <end position="249"/>
    </location>
</feature>
<reference evidence="3" key="1">
    <citation type="submission" date="2021-04" db="EMBL/GenBank/DDBJ databases">
        <authorList>
            <consortium name="Wellcome Sanger Institute Data Sharing"/>
        </authorList>
    </citation>
    <scope>NUCLEOTIDE SEQUENCE [LARGE SCALE GENOMIC DNA]</scope>
</reference>
<proteinExistence type="predicted"/>